<dbReference type="EnsemblMetazoa" id="AFAF000893-RA">
    <property type="protein sequence ID" value="AFAF000893-PA"/>
    <property type="gene ID" value="AFAF000893"/>
</dbReference>
<sequence>MKVSISFAWMRVISMSAGCPMSADRRNGTPCRAWAVTFSSLRCRIGIGFPPISPLGTSGTLGYSVPAAAAAAAGDTVPDGSSAGCWPRRSMKMNSSSRGAGGTAPDTNRQQATAVLTLTLEQTRLAINQQSRRLSGLSSRSSQRSITPSGSSMWLMTSYDSVASSLLLAVLAAAAAAAALLAVVVVLVLPALFAVPPLPGPNRLPGDDGAHADTDEADDA</sequence>
<dbReference type="EMBL" id="AXCN02001231">
    <property type="status" value="NOT_ANNOTATED_CDS"/>
    <property type="molecule type" value="Genomic_DNA"/>
</dbReference>
<accession>A0A182Q0Z4</accession>
<keyword evidence="2" id="KW-0812">Transmembrane</keyword>
<reference evidence="3" key="2">
    <citation type="submission" date="2020-05" db="UniProtKB">
        <authorList>
            <consortium name="EnsemblMetazoa"/>
        </authorList>
    </citation>
    <scope>IDENTIFICATION</scope>
    <source>
        <strain evidence="3">FAR1</strain>
    </source>
</reference>
<dbReference type="Proteomes" id="UP000075886">
    <property type="component" value="Unassembled WGS sequence"/>
</dbReference>
<protein>
    <submittedName>
        <fullName evidence="3">Uncharacterized protein</fullName>
    </submittedName>
</protein>
<name>A0A182Q0Z4_9DIPT</name>
<evidence type="ECO:0000256" key="2">
    <source>
        <dbReference type="SAM" id="Phobius"/>
    </source>
</evidence>
<proteinExistence type="predicted"/>
<evidence type="ECO:0000313" key="4">
    <source>
        <dbReference type="Proteomes" id="UP000075886"/>
    </source>
</evidence>
<feature type="transmembrane region" description="Helical" evidence="2">
    <location>
        <begin position="166"/>
        <end position="195"/>
    </location>
</feature>
<feature type="compositionally biased region" description="Basic and acidic residues" evidence="1">
    <location>
        <begin position="205"/>
        <end position="214"/>
    </location>
</feature>
<dbReference type="AlphaFoldDB" id="A0A182Q0Z4"/>
<reference evidence="4" key="1">
    <citation type="submission" date="2014-01" db="EMBL/GenBank/DDBJ databases">
        <title>The Genome Sequence of Anopheles farauti FAR1 (V2).</title>
        <authorList>
            <consortium name="The Broad Institute Genomics Platform"/>
            <person name="Neafsey D.E."/>
            <person name="Besansky N."/>
            <person name="Howell P."/>
            <person name="Walton C."/>
            <person name="Young S.K."/>
            <person name="Zeng Q."/>
            <person name="Gargeya S."/>
            <person name="Fitzgerald M."/>
            <person name="Haas B."/>
            <person name="Abouelleil A."/>
            <person name="Allen A.W."/>
            <person name="Alvarado L."/>
            <person name="Arachchi H.M."/>
            <person name="Berlin A.M."/>
            <person name="Chapman S.B."/>
            <person name="Gainer-Dewar J."/>
            <person name="Goldberg J."/>
            <person name="Griggs A."/>
            <person name="Gujja S."/>
            <person name="Hansen M."/>
            <person name="Howarth C."/>
            <person name="Imamovic A."/>
            <person name="Ireland A."/>
            <person name="Larimer J."/>
            <person name="McCowan C."/>
            <person name="Murphy C."/>
            <person name="Pearson M."/>
            <person name="Poon T.W."/>
            <person name="Priest M."/>
            <person name="Roberts A."/>
            <person name="Saif S."/>
            <person name="Shea T."/>
            <person name="Sisk P."/>
            <person name="Sykes S."/>
            <person name="Wortman J."/>
            <person name="Nusbaum C."/>
            <person name="Birren B."/>
        </authorList>
    </citation>
    <scope>NUCLEOTIDE SEQUENCE [LARGE SCALE GENOMIC DNA]</scope>
    <source>
        <strain evidence="4">FAR1</strain>
    </source>
</reference>
<feature type="region of interest" description="Disordered" evidence="1">
    <location>
        <begin position="198"/>
        <end position="220"/>
    </location>
</feature>
<keyword evidence="2" id="KW-0472">Membrane</keyword>
<dbReference type="VEuPathDB" id="VectorBase:AFAF000893"/>
<evidence type="ECO:0000256" key="1">
    <source>
        <dbReference type="SAM" id="MobiDB-lite"/>
    </source>
</evidence>
<keyword evidence="4" id="KW-1185">Reference proteome</keyword>
<keyword evidence="2" id="KW-1133">Transmembrane helix</keyword>
<feature type="region of interest" description="Disordered" evidence="1">
    <location>
        <begin position="74"/>
        <end position="109"/>
    </location>
</feature>
<evidence type="ECO:0000313" key="3">
    <source>
        <dbReference type="EnsemblMetazoa" id="AFAF000893-PA"/>
    </source>
</evidence>
<organism evidence="3 4">
    <name type="scientific">Anopheles farauti</name>
    <dbReference type="NCBI Taxonomy" id="69004"/>
    <lineage>
        <taxon>Eukaryota</taxon>
        <taxon>Metazoa</taxon>
        <taxon>Ecdysozoa</taxon>
        <taxon>Arthropoda</taxon>
        <taxon>Hexapoda</taxon>
        <taxon>Insecta</taxon>
        <taxon>Pterygota</taxon>
        <taxon>Neoptera</taxon>
        <taxon>Endopterygota</taxon>
        <taxon>Diptera</taxon>
        <taxon>Nematocera</taxon>
        <taxon>Culicoidea</taxon>
        <taxon>Culicidae</taxon>
        <taxon>Anophelinae</taxon>
        <taxon>Anopheles</taxon>
    </lineage>
</organism>